<dbReference type="EMBL" id="CP073754">
    <property type="protein sequence ID" value="QWF70158.1"/>
    <property type="molecule type" value="Genomic_DNA"/>
</dbReference>
<dbReference type="PANTHER" id="PTHR32309">
    <property type="entry name" value="TYROSINE-PROTEIN KINASE"/>
    <property type="match status" value="1"/>
</dbReference>
<keyword evidence="1" id="KW-0175">Coiled coil</keyword>
<gene>
    <name evidence="3" type="ORF">KEF85_12495</name>
</gene>
<feature type="transmembrane region" description="Helical" evidence="2">
    <location>
        <begin position="543"/>
        <end position="564"/>
    </location>
</feature>
<proteinExistence type="predicted"/>
<reference evidence="3" key="1">
    <citation type="submission" date="2021-04" db="EMBL/GenBank/DDBJ databases">
        <title>Draft genome sequence data of methanotrophic Methylovulum sp. strain S1L and Methylomonas sp. strain S2AM isolated from boreal lake water columns.</title>
        <authorList>
            <person name="Rissanen A.J."/>
            <person name="Mangayil R."/>
            <person name="Svenning M.M."/>
            <person name="Khanongnuch R."/>
        </authorList>
    </citation>
    <scope>NUCLEOTIDE SEQUENCE</scope>
    <source>
        <strain evidence="3">S2AM</strain>
    </source>
</reference>
<dbReference type="KEGG" id="mpad:KEF85_12495"/>
<dbReference type="PANTHER" id="PTHR32309:SF13">
    <property type="entry name" value="FERRIC ENTEROBACTIN TRANSPORT PROTEIN FEPE"/>
    <property type="match status" value="1"/>
</dbReference>
<name>A0A975R9D4_9GAMM</name>
<feature type="transmembrane region" description="Helical" evidence="2">
    <location>
        <begin position="480"/>
        <end position="504"/>
    </location>
</feature>
<evidence type="ECO:0000313" key="3">
    <source>
        <dbReference type="EMBL" id="QWF70158.1"/>
    </source>
</evidence>
<keyword evidence="2" id="KW-0812">Transmembrane</keyword>
<protein>
    <submittedName>
        <fullName evidence="3">Lipopolysaccharide biosynthesis protein</fullName>
    </submittedName>
</protein>
<dbReference type="InterPro" id="IPR050445">
    <property type="entry name" value="Bact_polysacc_biosynth/exp"/>
</dbReference>
<evidence type="ECO:0000313" key="4">
    <source>
        <dbReference type="Proteomes" id="UP000676649"/>
    </source>
</evidence>
<dbReference type="SUPFAM" id="SSF57997">
    <property type="entry name" value="Tropomyosin"/>
    <property type="match status" value="1"/>
</dbReference>
<feature type="transmembrane region" description="Helical" evidence="2">
    <location>
        <begin position="21"/>
        <end position="44"/>
    </location>
</feature>
<dbReference type="Proteomes" id="UP000676649">
    <property type="component" value="Chromosome"/>
</dbReference>
<sequence length="581" mass="65807">MENQAPDIKDYLKIIKRRSKFVIIPFVAISLLSIVLAVVLPSVFRSSATILIEEQEIPSELVRSTVTTFADQRIQIISQRIMSRVNLMEIVKKFNLYTEDLKSKTEEKVLDKMRKSIKVETISADVIDPRNGVPTKATIAFVLSFDDNSPALCQKVANELVSLFLKENIKTRTESADNAALFLQEESKRLKDKIQEIQTRLAGFKEKNLNLLPEISQMNQQEVTALTNQLQALDNQDRAAQERRFYMEGQLAQVDPNTSATNAVGNRVFDMKDRLKQLQSEYPSLSAHYSDTHPDVVKTKREIDSLQKEIGSNTDVNDIHGELTAKKSELALILKQYSDKHPDVVKLQKQISALQQELVNAKEHEYANVTIMPDNPAYITLKTQLESVDSEIRSLAQTRSQMNSRIADLREKLRQSPLVEKEYLDMLQELDNTNQRYREVSAREMEAEIAQQLEIQKKGERFTLIDPPQEPLQAFSPNRIVILFLGMVVAIAGGFGTVALVELLDSTIHSEKSIAAILGSAPLATIPYLENAKESIDRKKRRLSLLISILISSIVAVIAFNFIIMPLDVFWFKLLRVLSTL</sequence>
<dbReference type="RefSeq" id="WP_215581047.1">
    <property type="nucleotide sequence ID" value="NZ_CP073754.1"/>
</dbReference>
<evidence type="ECO:0000256" key="1">
    <source>
        <dbReference type="SAM" id="Coils"/>
    </source>
</evidence>
<feature type="coiled-coil region" evidence="1">
    <location>
        <begin position="180"/>
        <end position="243"/>
    </location>
</feature>
<keyword evidence="4" id="KW-1185">Reference proteome</keyword>
<organism evidence="3 4">
    <name type="scientific">Methylomonas paludis</name>
    <dbReference type="NCBI Taxonomy" id="1173101"/>
    <lineage>
        <taxon>Bacteria</taxon>
        <taxon>Pseudomonadati</taxon>
        <taxon>Pseudomonadota</taxon>
        <taxon>Gammaproteobacteria</taxon>
        <taxon>Methylococcales</taxon>
        <taxon>Methylococcaceae</taxon>
        <taxon>Methylomonas</taxon>
    </lineage>
</organism>
<accession>A0A975R9D4</accession>
<dbReference type="AlphaFoldDB" id="A0A975R9D4"/>
<evidence type="ECO:0000256" key="2">
    <source>
        <dbReference type="SAM" id="Phobius"/>
    </source>
</evidence>
<keyword evidence="2" id="KW-1133">Transmembrane helix</keyword>
<keyword evidence="2" id="KW-0472">Membrane</keyword>